<dbReference type="AlphaFoldDB" id="A0A3S3YAE7"/>
<dbReference type="PANTHER" id="PTHR43857:SF1">
    <property type="entry name" value="YJGH FAMILY PROTEIN"/>
    <property type="match status" value="1"/>
</dbReference>
<reference evidence="1 2" key="1">
    <citation type="journal article" date="2015" name="Int. J. Syst. Evol. Microbiol.">
        <title>Gemmobacter intermedius sp. nov., isolated from a white stork (Ciconia ciconia).</title>
        <authorList>
            <person name="Kampfer P."/>
            <person name="Jerzak L."/>
            <person name="Wilharm G."/>
            <person name="Golke J."/>
            <person name="Busse H.J."/>
            <person name="Glaeser S.P."/>
        </authorList>
    </citation>
    <scope>NUCLEOTIDE SEQUENCE [LARGE SCALE GENOMIC DNA]</scope>
    <source>
        <strain evidence="1 2">119/4</strain>
    </source>
</reference>
<comment type="caution">
    <text evidence="1">The sequence shown here is derived from an EMBL/GenBank/DDBJ whole genome shotgun (WGS) entry which is preliminary data.</text>
</comment>
<dbReference type="InterPro" id="IPR006175">
    <property type="entry name" value="YjgF/YER057c/UK114"/>
</dbReference>
<name>A0A3S3YAE7_9RHOB</name>
<keyword evidence="2" id="KW-1185">Reference proteome</keyword>
<dbReference type="PROSITE" id="PS51257">
    <property type="entry name" value="PROKAR_LIPOPROTEIN"/>
    <property type="match status" value="1"/>
</dbReference>
<dbReference type="Pfam" id="PF01042">
    <property type="entry name" value="Ribonuc_L-PSP"/>
    <property type="match status" value="1"/>
</dbReference>
<dbReference type="OrthoDB" id="9803101at2"/>
<evidence type="ECO:0000313" key="1">
    <source>
        <dbReference type="EMBL" id="RWY40100.1"/>
    </source>
</evidence>
<organism evidence="1 2">
    <name type="scientific">Falsigemmobacter intermedius</name>
    <dbReference type="NCBI Taxonomy" id="1553448"/>
    <lineage>
        <taxon>Bacteria</taxon>
        <taxon>Pseudomonadati</taxon>
        <taxon>Pseudomonadota</taxon>
        <taxon>Alphaproteobacteria</taxon>
        <taxon>Rhodobacterales</taxon>
        <taxon>Paracoccaceae</taxon>
        <taxon>Falsigemmobacter</taxon>
    </lineage>
</organism>
<sequence>MENRIRTGSHYEELMGYSRAALGQGQIFVSGCSGLPAEGEPGSGAEQFARAVTKVEGILAKAGASLKDVVRTRVYLTDETEWDALAEAHGKAFGGIYPAATMVQVVRLIDPRMKIELEVTAVVAGA</sequence>
<dbReference type="SUPFAM" id="SSF55298">
    <property type="entry name" value="YjgF-like"/>
    <property type="match status" value="1"/>
</dbReference>
<evidence type="ECO:0000313" key="2">
    <source>
        <dbReference type="Proteomes" id="UP000287168"/>
    </source>
</evidence>
<dbReference type="InterPro" id="IPR035959">
    <property type="entry name" value="RutC-like_sf"/>
</dbReference>
<gene>
    <name evidence="1" type="ORF">EP867_12595</name>
</gene>
<protein>
    <submittedName>
        <fullName evidence="1">RidA family protein</fullName>
    </submittedName>
</protein>
<proteinExistence type="predicted"/>
<dbReference type="Gene3D" id="3.30.1330.40">
    <property type="entry name" value="RutC-like"/>
    <property type="match status" value="1"/>
</dbReference>
<dbReference type="PANTHER" id="PTHR43857">
    <property type="entry name" value="BLR7761 PROTEIN"/>
    <property type="match status" value="1"/>
</dbReference>
<dbReference type="RefSeq" id="WP_128489757.1">
    <property type="nucleotide sequence ID" value="NZ_JBHLXB010000022.1"/>
</dbReference>
<dbReference type="Proteomes" id="UP000287168">
    <property type="component" value="Unassembled WGS sequence"/>
</dbReference>
<accession>A0A3S3YAE7</accession>
<dbReference type="EMBL" id="SBLC01000017">
    <property type="protein sequence ID" value="RWY40100.1"/>
    <property type="molecule type" value="Genomic_DNA"/>
</dbReference>